<dbReference type="PANTHER" id="PTHR46145">
    <property type="entry name" value="HEPARANASE"/>
    <property type="match status" value="1"/>
</dbReference>
<dbReference type="InterPro" id="IPR005199">
    <property type="entry name" value="Glyco_hydro_79"/>
</dbReference>
<name>A0A8S4NRP0_OWEFU</name>
<evidence type="ECO:0000313" key="3">
    <source>
        <dbReference type="EMBL" id="CAH1783335.1"/>
    </source>
</evidence>
<evidence type="ECO:0000256" key="2">
    <source>
        <dbReference type="SAM" id="SignalP"/>
    </source>
</evidence>
<sequence length="489" mass="54515">MSRTIRLLQWLTMCIIAVSTELIYIDDEHYMYDVGDRLLSIGLESQYVADPTRFDFRSTKLLQLAKGLAPAYLRIGGTSCDFLLFNESLSKDVTLPTLPRSNYTLSEKRFDDINNFAAQSGLRLLFDLNVFLRKGPAWDPTNSQEIFTYAKNKYPNIDWQLGNEPDLYRVSLNMDISAEHLAHDFETLSHTRSKSFPSSLVVGPDTTNPSFLSSSYMASFLKTLHSDNTRIDAVTWHHYYTNGKTAKLADFTDPELLDNLQREIDVVEDIVSRYAPNTTVWLGETSSAYGGGAPGISDRYVAGFMWLDKLGILARHNYKVAIRWSLIVSNYALLDPDLNPNPDYWTSYLYKTLVGGRVLGVTNISASTSGNESDGKHFRVYAHCTNKRSGYNTGSVVVIALNLNNGAATWKAAGYVGSSSVDQYLITSYGSGGLLSKNVAVNGHHVQMLNDETLPIIKALNIPRGTLINMPAKTYGFYVFPDIQANACK</sequence>
<feature type="signal peptide" evidence="2">
    <location>
        <begin position="1"/>
        <end position="20"/>
    </location>
</feature>
<protein>
    <recommendedName>
        <fullName evidence="5">Heparanase</fullName>
    </recommendedName>
</protein>
<keyword evidence="4" id="KW-1185">Reference proteome</keyword>
<proteinExistence type="inferred from homology"/>
<organism evidence="3 4">
    <name type="scientific">Owenia fusiformis</name>
    <name type="common">Polychaete worm</name>
    <dbReference type="NCBI Taxonomy" id="6347"/>
    <lineage>
        <taxon>Eukaryota</taxon>
        <taxon>Metazoa</taxon>
        <taxon>Spiralia</taxon>
        <taxon>Lophotrochozoa</taxon>
        <taxon>Annelida</taxon>
        <taxon>Polychaeta</taxon>
        <taxon>Sedentaria</taxon>
        <taxon>Canalipalpata</taxon>
        <taxon>Sabellida</taxon>
        <taxon>Oweniida</taxon>
        <taxon>Oweniidae</taxon>
        <taxon>Owenia</taxon>
    </lineage>
</organism>
<dbReference type="GO" id="GO:0016798">
    <property type="term" value="F:hydrolase activity, acting on glycosyl bonds"/>
    <property type="evidence" value="ECO:0007669"/>
    <property type="project" value="InterPro"/>
</dbReference>
<dbReference type="Gene3D" id="3.20.20.80">
    <property type="entry name" value="Glycosidases"/>
    <property type="match status" value="1"/>
</dbReference>
<dbReference type="GO" id="GO:0031012">
    <property type="term" value="C:extracellular matrix"/>
    <property type="evidence" value="ECO:0007669"/>
    <property type="project" value="TreeGrafter"/>
</dbReference>
<gene>
    <name evidence="3" type="ORF">OFUS_LOCUS9682</name>
</gene>
<dbReference type="GO" id="GO:0016020">
    <property type="term" value="C:membrane"/>
    <property type="evidence" value="ECO:0007669"/>
    <property type="project" value="InterPro"/>
</dbReference>
<evidence type="ECO:0008006" key="5">
    <source>
        <dbReference type="Google" id="ProtNLM"/>
    </source>
</evidence>
<reference evidence="3" key="1">
    <citation type="submission" date="2022-03" db="EMBL/GenBank/DDBJ databases">
        <authorList>
            <person name="Martin C."/>
        </authorList>
    </citation>
    <scope>NUCLEOTIDE SEQUENCE</scope>
</reference>
<feature type="chain" id="PRO_5035802974" description="Heparanase" evidence="2">
    <location>
        <begin position="21"/>
        <end position="489"/>
    </location>
</feature>
<dbReference type="OrthoDB" id="10066041at2759"/>
<dbReference type="InterPro" id="IPR017853">
    <property type="entry name" value="GH"/>
</dbReference>
<dbReference type="SUPFAM" id="SSF51445">
    <property type="entry name" value="(Trans)glycosidases"/>
    <property type="match status" value="1"/>
</dbReference>
<dbReference type="AlphaFoldDB" id="A0A8S4NRP0"/>
<evidence type="ECO:0000313" key="4">
    <source>
        <dbReference type="Proteomes" id="UP000749559"/>
    </source>
</evidence>
<dbReference type="EMBL" id="CAIIXF020000005">
    <property type="protein sequence ID" value="CAH1783335.1"/>
    <property type="molecule type" value="Genomic_DNA"/>
</dbReference>
<dbReference type="Proteomes" id="UP000749559">
    <property type="component" value="Unassembled WGS sequence"/>
</dbReference>
<accession>A0A8S4NRP0</accession>
<dbReference type="GO" id="GO:0005615">
    <property type="term" value="C:extracellular space"/>
    <property type="evidence" value="ECO:0007669"/>
    <property type="project" value="TreeGrafter"/>
</dbReference>
<dbReference type="PANTHER" id="PTHR46145:SF4">
    <property type="entry name" value="HEPARANASE"/>
    <property type="match status" value="1"/>
</dbReference>
<comment type="similarity">
    <text evidence="1">Belongs to the glycosyl hydrolase 79 family.</text>
</comment>
<evidence type="ECO:0000256" key="1">
    <source>
        <dbReference type="ARBA" id="ARBA00009800"/>
    </source>
</evidence>
<comment type="caution">
    <text evidence="3">The sequence shown here is derived from an EMBL/GenBank/DDBJ whole genome shotgun (WGS) entry which is preliminary data.</text>
</comment>
<keyword evidence="2" id="KW-0732">Signal</keyword>
<dbReference type="Pfam" id="PF03662">
    <property type="entry name" value="Glyco_hydro_79n"/>
    <property type="match status" value="1"/>
</dbReference>